<protein>
    <submittedName>
        <fullName evidence="8">Conjugal transfer protein TraI</fullName>
    </submittedName>
</protein>
<comment type="caution">
    <text evidence="8">The sequence shown here is derived from an EMBL/GenBank/DDBJ whole genome shotgun (WGS) entry which is preliminary data.</text>
</comment>
<keyword evidence="5 7" id="KW-0472">Membrane</keyword>
<feature type="region of interest" description="Disordered" evidence="6">
    <location>
        <begin position="1"/>
        <end position="27"/>
    </location>
</feature>
<evidence type="ECO:0000256" key="4">
    <source>
        <dbReference type="ARBA" id="ARBA00022989"/>
    </source>
</evidence>
<evidence type="ECO:0000256" key="2">
    <source>
        <dbReference type="ARBA" id="ARBA00010265"/>
    </source>
</evidence>
<proteinExistence type="inferred from homology"/>
<dbReference type="EMBL" id="LDPZ01000016">
    <property type="protein sequence ID" value="KTQ96372.1"/>
    <property type="molecule type" value="Genomic_DNA"/>
</dbReference>
<keyword evidence="4 7" id="KW-1133">Transmembrane helix</keyword>
<evidence type="ECO:0000256" key="7">
    <source>
        <dbReference type="SAM" id="Phobius"/>
    </source>
</evidence>
<evidence type="ECO:0000256" key="1">
    <source>
        <dbReference type="ARBA" id="ARBA00004167"/>
    </source>
</evidence>
<gene>
    <name evidence="8" type="ORF">NS226_08305</name>
</gene>
<feature type="region of interest" description="Disordered" evidence="6">
    <location>
        <begin position="182"/>
        <end position="218"/>
    </location>
</feature>
<comment type="similarity">
    <text evidence="2">Belongs to the TrbI/VirB10 family.</text>
</comment>
<dbReference type="InterPro" id="IPR005498">
    <property type="entry name" value="T4SS_VirB10/TraB/TrbI"/>
</dbReference>
<dbReference type="PATRIC" id="fig|401562.3.peg.1009"/>
<sequence>MGAAASVEDDAQPLIGEPAAPMRLRPEPRRVTRLSRKVLIGMGVATSLGVGGALIYALQTSHNGAGNKELYSTDNRATPDGLNGLPKDYAGPVLGPPLPGDLGRPILDAQDRGQPVATPIGGPSAAQNTASSGLSAAQQRRMQEWEAARTAKLFASTESRNATVPAAEASTAAPVQDLASLGLAPQPATPSAQERQRAFLDQTPDKRTTSPDRVTAPASPNILQAGAVIPAALVTGIRSDLPGQITAQVTENIYDSPTGRILLIPQGTRAIGEYDNGVGFGQRRVLLVWTRLIFPNGRSIVLERQPGTDAQGYAGLEDGVDHHWGGLFKAAALSTLLSIGSQAGSSGEESDIARAIRQGASDGLSQVGRQVVGHQLDVAPTLTIRPGFPVRVLVTRDLVLEPYGATP</sequence>
<evidence type="ECO:0000313" key="9">
    <source>
        <dbReference type="Proteomes" id="UP000078272"/>
    </source>
</evidence>
<feature type="compositionally biased region" description="Polar residues" evidence="6">
    <location>
        <begin position="125"/>
        <end position="140"/>
    </location>
</feature>
<feature type="transmembrane region" description="Helical" evidence="7">
    <location>
        <begin position="38"/>
        <end position="58"/>
    </location>
</feature>
<dbReference type="GO" id="GO:0016020">
    <property type="term" value="C:membrane"/>
    <property type="evidence" value="ECO:0007669"/>
    <property type="project" value="UniProtKB-SubCell"/>
</dbReference>
<evidence type="ECO:0000256" key="6">
    <source>
        <dbReference type="SAM" id="MobiDB-lite"/>
    </source>
</evidence>
<evidence type="ECO:0000313" key="8">
    <source>
        <dbReference type="EMBL" id="KTQ96372.1"/>
    </source>
</evidence>
<comment type="subcellular location">
    <subcellularLocation>
        <location evidence="1">Membrane</location>
        <topology evidence="1">Single-pass membrane protein</topology>
    </subcellularLocation>
</comment>
<evidence type="ECO:0000256" key="3">
    <source>
        <dbReference type="ARBA" id="ARBA00022692"/>
    </source>
</evidence>
<organism evidence="8 9">
    <name type="scientific">Aureimonas ureilytica</name>
    <dbReference type="NCBI Taxonomy" id="401562"/>
    <lineage>
        <taxon>Bacteria</taxon>
        <taxon>Pseudomonadati</taxon>
        <taxon>Pseudomonadota</taxon>
        <taxon>Alphaproteobacteria</taxon>
        <taxon>Hyphomicrobiales</taxon>
        <taxon>Aurantimonadaceae</taxon>
        <taxon>Aureimonas</taxon>
    </lineage>
</organism>
<dbReference type="Pfam" id="PF03743">
    <property type="entry name" value="TrbI"/>
    <property type="match status" value="1"/>
</dbReference>
<evidence type="ECO:0000256" key="5">
    <source>
        <dbReference type="ARBA" id="ARBA00023136"/>
    </source>
</evidence>
<feature type="compositionally biased region" description="Basic and acidic residues" evidence="6">
    <location>
        <begin position="194"/>
        <end position="210"/>
    </location>
</feature>
<feature type="region of interest" description="Disordered" evidence="6">
    <location>
        <begin position="111"/>
        <end position="140"/>
    </location>
</feature>
<dbReference type="CDD" id="cd16429">
    <property type="entry name" value="VirB10"/>
    <property type="match status" value="1"/>
</dbReference>
<reference evidence="8 9" key="1">
    <citation type="journal article" date="2016" name="Front. Microbiol.">
        <title>Genomic Resource of Rice Seed Associated Bacteria.</title>
        <authorList>
            <person name="Midha S."/>
            <person name="Bansal K."/>
            <person name="Sharma S."/>
            <person name="Kumar N."/>
            <person name="Patil P.P."/>
            <person name="Chaudhry V."/>
            <person name="Patil P.B."/>
        </authorList>
    </citation>
    <scope>NUCLEOTIDE SEQUENCE [LARGE SCALE GENOMIC DNA]</scope>
    <source>
        <strain evidence="8 9">NS226</strain>
    </source>
</reference>
<dbReference type="InterPro" id="IPR042217">
    <property type="entry name" value="T4SS_VirB10/TrbI"/>
</dbReference>
<dbReference type="Proteomes" id="UP000078272">
    <property type="component" value="Unassembled WGS sequence"/>
</dbReference>
<name>A0A175RAF9_9HYPH</name>
<dbReference type="Gene3D" id="2.40.128.260">
    <property type="entry name" value="Type IV secretion system, VirB10/TraB/TrbI"/>
    <property type="match status" value="1"/>
</dbReference>
<keyword evidence="3 7" id="KW-0812">Transmembrane</keyword>
<accession>A0A175RAF9</accession>
<dbReference type="AlphaFoldDB" id="A0A175RAF9"/>